<evidence type="ECO:0000313" key="2">
    <source>
        <dbReference type="EMBL" id="NJO99495.1"/>
    </source>
</evidence>
<feature type="compositionally biased region" description="Gly residues" evidence="1">
    <location>
        <begin position="121"/>
        <end position="135"/>
    </location>
</feature>
<organism evidence="2 3">
    <name type="scientific">Pseudomonas quercus</name>
    <dbReference type="NCBI Taxonomy" id="2722792"/>
    <lineage>
        <taxon>Bacteria</taxon>
        <taxon>Pseudomonadati</taxon>
        <taxon>Pseudomonadota</taxon>
        <taxon>Gammaproteobacteria</taxon>
        <taxon>Pseudomonadales</taxon>
        <taxon>Pseudomonadaceae</taxon>
        <taxon>Pseudomonas</taxon>
    </lineage>
</organism>
<feature type="compositionally biased region" description="Low complexity" evidence="1">
    <location>
        <begin position="136"/>
        <end position="154"/>
    </location>
</feature>
<feature type="region of interest" description="Disordered" evidence="1">
    <location>
        <begin position="109"/>
        <end position="210"/>
    </location>
</feature>
<protein>
    <submittedName>
        <fullName evidence="2">Uncharacterized protein</fullName>
    </submittedName>
</protein>
<comment type="caution">
    <text evidence="2">The sequence shown here is derived from an EMBL/GenBank/DDBJ whole genome shotgun (WGS) entry which is preliminary data.</text>
</comment>
<sequence length="376" mass="38545">MSTLVQGPAAQTFGLDVSPYQPPSSLQPGPGNPSGGGGRGGAVDFGSSANLGLQNNQIHFGGQAPQATLGKTAAAGQTGQDDDVMSRVRDLVQQILQLLAQFTQQNQNGNAGAAQNNAGGNSSGGGSGRGAGAPAGGMPAPEQATAQPTASPAPVQKAETPVPTSPTAQGEPANGSGTSEAQATSKPATVATESGQTSGTGPYSLNITNTDDKERSYGAFDKNEKLIGEITLKPGEKGTLKYEADTTMLFKQKGDDGKYHADAARLEAYNKFVNTSDIDGRDASIYATDGKGFEIGDKKSIAAEALKQGVIKNLDDTIPGWYDGSTAEMQKGGAFLEQQLGTGDTYIHPNDDQLGQGKNPMRSSNSMSLDVEFGKA</sequence>
<feature type="compositionally biased region" description="Polar residues" evidence="1">
    <location>
        <begin position="175"/>
        <end position="209"/>
    </location>
</feature>
<accession>A0ABX0Y8Z3</accession>
<dbReference type="Proteomes" id="UP000746535">
    <property type="component" value="Unassembled WGS sequence"/>
</dbReference>
<feature type="region of interest" description="Disordered" evidence="1">
    <location>
        <begin position="1"/>
        <end position="49"/>
    </location>
</feature>
<reference evidence="2 3" key="1">
    <citation type="submission" date="2020-03" db="EMBL/GenBank/DDBJ databases">
        <authorList>
            <person name="Wang L."/>
            <person name="He N."/>
            <person name="Li Y."/>
            <person name="Fang Y."/>
            <person name="Zhang F."/>
        </authorList>
    </citation>
    <scope>NUCLEOTIDE SEQUENCE [LARGE SCALE GENOMIC DNA]</scope>
    <source>
        <strain evidence="3">hsmgli-8</strain>
    </source>
</reference>
<dbReference type="RefSeq" id="WP_168080697.1">
    <property type="nucleotide sequence ID" value="NZ_JAAVJI010000001.1"/>
</dbReference>
<proteinExistence type="predicted"/>
<keyword evidence="3" id="KW-1185">Reference proteome</keyword>
<feature type="region of interest" description="Disordered" evidence="1">
    <location>
        <begin position="350"/>
        <end position="376"/>
    </location>
</feature>
<evidence type="ECO:0000313" key="3">
    <source>
        <dbReference type="Proteomes" id="UP000746535"/>
    </source>
</evidence>
<dbReference type="EMBL" id="JAAVJI010000001">
    <property type="protein sequence ID" value="NJO99495.1"/>
    <property type="molecule type" value="Genomic_DNA"/>
</dbReference>
<feature type="compositionally biased region" description="Low complexity" evidence="1">
    <location>
        <begin position="109"/>
        <end position="120"/>
    </location>
</feature>
<evidence type="ECO:0000256" key="1">
    <source>
        <dbReference type="SAM" id="MobiDB-lite"/>
    </source>
</evidence>
<gene>
    <name evidence="2" type="ORF">HBH25_01260</name>
</gene>
<feature type="compositionally biased region" description="Gly residues" evidence="1">
    <location>
        <begin position="32"/>
        <end position="43"/>
    </location>
</feature>
<name>A0ABX0Y8Z3_9PSED</name>